<accession>A0AAE0SX14</accession>
<keyword evidence="4" id="KW-1185">Reference proteome</keyword>
<dbReference type="SUPFAM" id="SSF47923">
    <property type="entry name" value="Ypt/Rab-GAP domain of gyp1p"/>
    <property type="match status" value="2"/>
</dbReference>
<organism evidence="3 4">
    <name type="scientific">Potamilus streckersoni</name>
    <dbReference type="NCBI Taxonomy" id="2493646"/>
    <lineage>
        <taxon>Eukaryota</taxon>
        <taxon>Metazoa</taxon>
        <taxon>Spiralia</taxon>
        <taxon>Lophotrochozoa</taxon>
        <taxon>Mollusca</taxon>
        <taxon>Bivalvia</taxon>
        <taxon>Autobranchia</taxon>
        <taxon>Heteroconchia</taxon>
        <taxon>Palaeoheterodonta</taxon>
        <taxon>Unionida</taxon>
        <taxon>Unionoidea</taxon>
        <taxon>Unionidae</taxon>
        <taxon>Ambleminae</taxon>
        <taxon>Lampsilini</taxon>
        <taxon>Potamilus</taxon>
    </lineage>
</organism>
<dbReference type="EMBL" id="JAEAOA010002176">
    <property type="protein sequence ID" value="KAK3599780.1"/>
    <property type="molecule type" value="Genomic_DNA"/>
</dbReference>
<dbReference type="Proteomes" id="UP001195483">
    <property type="component" value="Unassembled WGS sequence"/>
</dbReference>
<dbReference type="Gene3D" id="1.10.472.80">
    <property type="entry name" value="Ypt/Rab-GAP domain of gyp1p, domain 3"/>
    <property type="match status" value="1"/>
</dbReference>
<sequence>MTFSSIGLMPMMSEPNTRERGVLLLDYILKYHEMKSRWKTILVLSSKPGASSYEQGLVPKYLLDESQEELGSPGFQVLDPISESSNQNLVSQATQVISGQPDFSSLSTDCSDLDLNSSETHQQLEFMKIQAQVYVNRLKININDMRYHLRIVDKDVPRTDRDYPYFAGPCNPHLGLLRDILITYATFHPEVGYVQGMNDILSRFLVVFDSEVESYWCFHHYLDRIQKDFTETGMVSKIELVRKLLQEMDPDLLDYLNHHNLADLLFCHRWLLLGFKREFDFMDSLRLFEILSSHHLELSSMEAKKVRHREQLKEFANADGMSRTLEVESEAEYTFELFMCVALLKECRSSLMQCTDLAEVFICINGLKIDLDNILEKSEQLFFQYCKKTVEESFLMVESPQASTSQ</sequence>
<dbReference type="GO" id="GO:0005096">
    <property type="term" value="F:GTPase activator activity"/>
    <property type="evidence" value="ECO:0007669"/>
    <property type="project" value="UniProtKB-KW"/>
</dbReference>
<reference evidence="3" key="2">
    <citation type="journal article" date="2021" name="Genome Biol. Evol.">
        <title>Developing a high-quality reference genome for a parasitic bivalve with doubly uniparental inheritance (Bivalvia: Unionida).</title>
        <authorList>
            <person name="Smith C.H."/>
        </authorList>
    </citation>
    <scope>NUCLEOTIDE SEQUENCE</scope>
    <source>
        <strain evidence="3">CHS0354</strain>
        <tissue evidence="3">Mantle</tissue>
    </source>
</reference>
<name>A0AAE0SX14_9BIVA</name>
<protein>
    <recommendedName>
        <fullName evidence="2">Rab-GAP TBC domain-containing protein</fullName>
    </recommendedName>
</protein>
<dbReference type="PANTHER" id="PTHR22957:SF466">
    <property type="entry name" value="SI:DKEY-238D18.4"/>
    <property type="match status" value="1"/>
</dbReference>
<keyword evidence="1" id="KW-0343">GTPase activation</keyword>
<dbReference type="AlphaFoldDB" id="A0AAE0SX14"/>
<dbReference type="PROSITE" id="PS50086">
    <property type="entry name" value="TBC_RABGAP"/>
    <property type="match status" value="1"/>
</dbReference>
<evidence type="ECO:0000259" key="2">
    <source>
        <dbReference type="PROSITE" id="PS50086"/>
    </source>
</evidence>
<gene>
    <name evidence="3" type="ORF">CHS0354_037266</name>
</gene>
<dbReference type="Pfam" id="PF00566">
    <property type="entry name" value="RabGAP-TBC"/>
    <property type="match status" value="1"/>
</dbReference>
<dbReference type="InterPro" id="IPR000195">
    <property type="entry name" value="Rab-GAP-TBC_dom"/>
</dbReference>
<dbReference type="SMART" id="SM00164">
    <property type="entry name" value="TBC"/>
    <property type="match status" value="1"/>
</dbReference>
<feature type="domain" description="Rab-GAP TBC" evidence="2">
    <location>
        <begin position="124"/>
        <end position="295"/>
    </location>
</feature>
<reference evidence="3" key="1">
    <citation type="journal article" date="2021" name="Genome Biol. Evol.">
        <title>A High-Quality Reference Genome for a Parasitic Bivalve with Doubly Uniparental Inheritance (Bivalvia: Unionida).</title>
        <authorList>
            <person name="Smith C.H."/>
        </authorList>
    </citation>
    <scope>NUCLEOTIDE SEQUENCE</scope>
    <source>
        <strain evidence="3">CHS0354</strain>
    </source>
</reference>
<proteinExistence type="predicted"/>
<reference evidence="3" key="3">
    <citation type="submission" date="2023-05" db="EMBL/GenBank/DDBJ databases">
        <authorList>
            <person name="Smith C.H."/>
        </authorList>
    </citation>
    <scope>NUCLEOTIDE SEQUENCE</scope>
    <source>
        <strain evidence="3">CHS0354</strain>
        <tissue evidence="3">Mantle</tissue>
    </source>
</reference>
<evidence type="ECO:0000313" key="3">
    <source>
        <dbReference type="EMBL" id="KAK3599780.1"/>
    </source>
</evidence>
<evidence type="ECO:0000256" key="1">
    <source>
        <dbReference type="ARBA" id="ARBA00022468"/>
    </source>
</evidence>
<dbReference type="Gene3D" id="1.10.8.270">
    <property type="entry name" value="putative rabgap domain of human tbc1 domain family member 14 like domains"/>
    <property type="match status" value="1"/>
</dbReference>
<comment type="caution">
    <text evidence="3">The sequence shown here is derived from an EMBL/GenBank/DDBJ whole genome shotgun (WGS) entry which is preliminary data.</text>
</comment>
<dbReference type="PANTHER" id="PTHR22957">
    <property type="entry name" value="TBC1 DOMAIN FAMILY MEMBER GTPASE-ACTIVATING PROTEIN"/>
    <property type="match status" value="1"/>
</dbReference>
<evidence type="ECO:0000313" key="4">
    <source>
        <dbReference type="Proteomes" id="UP001195483"/>
    </source>
</evidence>
<dbReference type="InterPro" id="IPR035969">
    <property type="entry name" value="Rab-GAP_TBC_sf"/>
</dbReference>